<keyword evidence="3" id="KW-1185">Reference proteome</keyword>
<proteinExistence type="predicted"/>
<dbReference type="Proteomes" id="UP000472268">
    <property type="component" value="Unplaced"/>
</dbReference>
<dbReference type="AlphaFoldDB" id="A0A673UJY7"/>
<dbReference type="OMA" id="SPIRAPC"/>
<reference evidence="2" key="1">
    <citation type="submission" date="2025-08" db="UniProtKB">
        <authorList>
            <consortium name="Ensembl"/>
        </authorList>
    </citation>
    <scope>IDENTIFICATION</scope>
</reference>
<sequence>MGMGCRKAMSATWCSPEGRGMDQDPGREVEGNSAASGHASPTRAPCHSEAGWKGALSACPLQLLPVHRLVCFSGALTSICLSSCTCPRC</sequence>
<evidence type="ECO:0000313" key="3">
    <source>
        <dbReference type="Proteomes" id="UP000472268"/>
    </source>
</evidence>
<organism evidence="2 3">
    <name type="scientific">Suricata suricatta</name>
    <name type="common">Meerkat</name>
    <dbReference type="NCBI Taxonomy" id="37032"/>
    <lineage>
        <taxon>Eukaryota</taxon>
        <taxon>Metazoa</taxon>
        <taxon>Chordata</taxon>
        <taxon>Craniata</taxon>
        <taxon>Vertebrata</taxon>
        <taxon>Euteleostomi</taxon>
        <taxon>Mammalia</taxon>
        <taxon>Eutheria</taxon>
        <taxon>Laurasiatheria</taxon>
        <taxon>Carnivora</taxon>
        <taxon>Feliformia</taxon>
        <taxon>Herpestidae</taxon>
        <taxon>Suricata</taxon>
    </lineage>
</organism>
<dbReference type="Ensembl" id="ENSSSUT00005024591.1">
    <property type="protein sequence ID" value="ENSSSUP00005021505.1"/>
    <property type="gene ID" value="ENSSSUG00005013960.1"/>
</dbReference>
<feature type="region of interest" description="Disordered" evidence="1">
    <location>
        <begin position="1"/>
        <end position="48"/>
    </location>
</feature>
<reference evidence="2" key="2">
    <citation type="submission" date="2025-09" db="UniProtKB">
        <authorList>
            <consortium name="Ensembl"/>
        </authorList>
    </citation>
    <scope>IDENTIFICATION</scope>
</reference>
<feature type="compositionally biased region" description="Basic and acidic residues" evidence="1">
    <location>
        <begin position="19"/>
        <end position="30"/>
    </location>
</feature>
<accession>A0A673UJY7</accession>
<name>A0A673UJY7_SURSU</name>
<protein>
    <submittedName>
        <fullName evidence="2">Uncharacterized protein</fullName>
    </submittedName>
</protein>
<evidence type="ECO:0000313" key="2">
    <source>
        <dbReference type="Ensembl" id="ENSSSUP00005021505.1"/>
    </source>
</evidence>
<evidence type="ECO:0000256" key="1">
    <source>
        <dbReference type="SAM" id="MobiDB-lite"/>
    </source>
</evidence>